<evidence type="ECO:0000259" key="8">
    <source>
        <dbReference type="PROSITE" id="PS51462"/>
    </source>
</evidence>
<comment type="cofactor">
    <cofactor evidence="2">
        <name>Mg(2+)</name>
        <dbReference type="ChEBI" id="CHEBI:18420"/>
    </cofactor>
</comment>
<proteinExistence type="inferred from homology"/>
<dbReference type="InterPro" id="IPR020084">
    <property type="entry name" value="NUDIX_hydrolase_CS"/>
</dbReference>
<dbReference type="EMBL" id="BFBR01000008">
    <property type="protein sequence ID" value="GBF58805.1"/>
    <property type="molecule type" value="Genomic_DNA"/>
</dbReference>
<protein>
    <recommendedName>
        <fullName evidence="4">GDP-mannose pyrophosphatase</fullName>
    </recommendedName>
    <alternativeName>
        <fullName evidence="6">GDP-mannose hydrolase</fullName>
    </alternativeName>
    <alternativeName>
        <fullName evidence="7">GDPMK</fullName>
    </alternativeName>
</protein>
<evidence type="ECO:0000256" key="4">
    <source>
        <dbReference type="ARBA" id="ARBA00016377"/>
    </source>
</evidence>
<evidence type="ECO:0000256" key="7">
    <source>
        <dbReference type="ARBA" id="ARBA00032272"/>
    </source>
</evidence>
<comment type="similarity">
    <text evidence="3">Belongs to the Nudix hydrolase family. NudK subfamily.</text>
</comment>
<dbReference type="InterPro" id="IPR000086">
    <property type="entry name" value="NUDIX_hydrolase_dom"/>
</dbReference>
<dbReference type="Proteomes" id="UP000245086">
    <property type="component" value="Unassembled WGS sequence"/>
</dbReference>
<evidence type="ECO:0000256" key="2">
    <source>
        <dbReference type="ARBA" id="ARBA00001946"/>
    </source>
</evidence>
<dbReference type="RefSeq" id="WP_108985668.1">
    <property type="nucleotide sequence ID" value="NZ_BFBR01000008.1"/>
</dbReference>
<evidence type="ECO:0000256" key="6">
    <source>
        <dbReference type="ARBA" id="ARBA00032162"/>
    </source>
</evidence>
<gene>
    <name evidence="9" type="primary">nudF_2</name>
    <name evidence="9" type="ORF">PbB2_02493</name>
</gene>
<comment type="caution">
    <text evidence="9">The sequence shown here is derived from an EMBL/GenBank/DDBJ whole genome shotgun (WGS) entry which is preliminary data.</text>
</comment>
<dbReference type="CDD" id="cd24161">
    <property type="entry name" value="NUDIX_ADPRase_Ndx2"/>
    <property type="match status" value="1"/>
</dbReference>
<dbReference type="Pfam" id="PF00293">
    <property type="entry name" value="NUDIX"/>
    <property type="match status" value="1"/>
</dbReference>
<evidence type="ECO:0000256" key="3">
    <source>
        <dbReference type="ARBA" id="ARBA00007275"/>
    </source>
</evidence>
<name>A0A2P2ECL4_9PROT</name>
<dbReference type="AlphaFoldDB" id="A0A2P2ECL4"/>
<evidence type="ECO:0000313" key="9">
    <source>
        <dbReference type="EMBL" id="GBF58805.1"/>
    </source>
</evidence>
<dbReference type="GO" id="GO:0016787">
    <property type="term" value="F:hydrolase activity"/>
    <property type="evidence" value="ECO:0007669"/>
    <property type="project" value="UniProtKB-KW"/>
</dbReference>
<dbReference type="OrthoDB" id="177518at2"/>
<dbReference type="PROSITE" id="PS51462">
    <property type="entry name" value="NUDIX"/>
    <property type="match status" value="1"/>
</dbReference>
<dbReference type="PROSITE" id="PS00893">
    <property type="entry name" value="NUDIX_BOX"/>
    <property type="match status" value="1"/>
</dbReference>
<keyword evidence="10" id="KW-1185">Reference proteome</keyword>
<evidence type="ECO:0000256" key="5">
    <source>
        <dbReference type="ARBA" id="ARBA00022801"/>
    </source>
</evidence>
<dbReference type="PANTHER" id="PTHR11839:SF18">
    <property type="entry name" value="NUDIX HYDROLASE DOMAIN-CONTAINING PROTEIN"/>
    <property type="match status" value="1"/>
</dbReference>
<organism evidence="9 10">
    <name type="scientific">Candidatus Phycosocius bacilliformis</name>
    <dbReference type="NCBI Taxonomy" id="1445552"/>
    <lineage>
        <taxon>Bacteria</taxon>
        <taxon>Pseudomonadati</taxon>
        <taxon>Pseudomonadota</taxon>
        <taxon>Alphaproteobacteria</taxon>
        <taxon>Caulobacterales</taxon>
        <taxon>Caulobacterales incertae sedis</taxon>
        <taxon>Candidatus Phycosocius</taxon>
    </lineage>
</organism>
<reference evidence="9 10" key="1">
    <citation type="journal article" date="2018" name="Genome Announc.">
        <title>Draft Genome Sequence of "Candidatus Phycosocius bacilliformis," an Alphaproteobacterial Ectosymbiont of the Hydrocarbon-Producing Green Alga Botryococcus braunii.</title>
        <authorList>
            <person name="Tanabe Y."/>
            <person name="Yamaguchi H."/>
            <person name="Watanabe M.M."/>
        </authorList>
    </citation>
    <scope>NUCLEOTIDE SEQUENCE [LARGE SCALE GENOMIC DNA]</scope>
    <source>
        <strain evidence="9 10">BOTRYCO-2</strain>
    </source>
</reference>
<evidence type="ECO:0000313" key="10">
    <source>
        <dbReference type="Proteomes" id="UP000245086"/>
    </source>
</evidence>
<dbReference type="GO" id="GO:0019693">
    <property type="term" value="P:ribose phosphate metabolic process"/>
    <property type="evidence" value="ECO:0007669"/>
    <property type="project" value="TreeGrafter"/>
</dbReference>
<dbReference type="InterPro" id="IPR015797">
    <property type="entry name" value="NUDIX_hydrolase-like_dom_sf"/>
</dbReference>
<dbReference type="GO" id="GO:0006753">
    <property type="term" value="P:nucleoside phosphate metabolic process"/>
    <property type="evidence" value="ECO:0007669"/>
    <property type="project" value="TreeGrafter"/>
</dbReference>
<feature type="domain" description="Nudix hydrolase" evidence="8">
    <location>
        <begin position="47"/>
        <end position="175"/>
    </location>
</feature>
<accession>A0A2P2ECL4</accession>
<comment type="catalytic activity">
    <reaction evidence="1">
        <text>GDP-alpha-D-mannose + H2O = alpha-D-mannose 1-phosphate + GMP + 2 H(+)</text>
        <dbReference type="Rhea" id="RHEA:27978"/>
        <dbReference type="ChEBI" id="CHEBI:15377"/>
        <dbReference type="ChEBI" id="CHEBI:15378"/>
        <dbReference type="ChEBI" id="CHEBI:57527"/>
        <dbReference type="ChEBI" id="CHEBI:58115"/>
        <dbReference type="ChEBI" id="CHEBI:58409"/>
    </reaction>
</comment>
<dbReference type="Gene3D" id="3.90.79.10">
    <property type="entry name" value="Nucleoside Triphosphate Pyrophosphohydrolase"/>
    <property type="match status" value="1"/>
</dbReference>
<sequence>MAVEETKADPFQITARRIVYENAWITVEHQDVVRPDGKPGIYGIVRFANRAVGVLPIDDQGYVWLVGQYRRPLAAWSWEMPEGGVPHDEDLMAGARRELEEETGLRAAHLIRVLDLDLSNSVSDETATCFVAYGLSQGLAAPEGTEILSQRRIHFSKLMEEVVTGEIRDSLTVATVYRTYHLVHTNQLPVVLSQAMLAMPEGD</sequence>
<evidence type="ECO:0000256" key="1">
    <source>
        <dbReference type="ARBA" id="ARBA00000847"/>
    </source>
</evidence>
<dbReference type="SUPFAM" id="SSF55811">
    <property type="entry name" value="Nudix"/>
    <property type="match status" value="1"/>
</dbReference>
<keyword evidence="5 9" id="KW-0378">Hydrolase</keyword>
<dbReference type="PANTHER" id="PTHR11839">
    <property type="entry name" value="UDP/ADP-SUGAR PYROPHOSPHATASE"/>
    <property type="match status" value="1"/>
</dbReference>